<dbReference type="GO" id="GO:0005634">
    <property type="term" value="C:nucleus"/>
    <property type="evidence" value="ECO:0007669"/>
    <property type="project" value="UniProtKB-SubCell"/>
</dbReference>
<dbReference type="VEuPathDB" id="VectorBase:GAUT027879"/>
<comment type="subcellular location">
    <subcellularLocation>
        <location evidence="1">Nucleus</location>
    </subcellularLocation>
</comment>
<dbReference type="GO" id="GO:0051276">
    <property type="term" value="P:chromosome organization"/>
    <property type="evidence" value="ECO:0007669"/>
    <property type="project" value="TreeGrafter"/>
</dbReference>
<dbReference type="Proteomes" id="UP000078200">
    <property type="component" value="Unassembled WGS sequence"/>
</dbReference>
<evidence type="ECO:0000313" key="4">
    <source>
        <dbReference type="Proteomes" id="UP000078200"/>
    </source>
</evidence>
<dbReference type="PANTHER" id="PTHR47507">
    <property type="entry name" value="BARRIER TO AUTOINTEGRATION FACTOR 2"/>
    <property type="match status" value="1"/>
</dbReference>
<dbReference type="InterPro" id="IPR036617">
    <property type="entry name" value="BAF_sf"/>
</dbReference>
<evidence type="ECO:0000256" key="1">
    <source>
        <dbReference type="ARBA" id="ARBA00004123"/>
    </source>
</evidence>
<keyword evidence="4" id="KW-1185">Reference proteome</keyword>
<dbReference type="GO" id="GO:0000793">
    <property type="term" value="C:condensed chromosome"/>
    <property type="evidence" value="ECO:0007669"/>
    <property type="project" value="TreeGrafter"/>
</dbReference>
<dbReference type="GO" id="GO:0003677">
    <property type="term" value="F:DNA binding"/>
    <property type="evidence" value="ECO:0007669"/>
    <property type="project" value="InterPro"/>
</dbReference>
<dbReference type="Pfam" id="PF02961">
    <property type="entry name" value="SAM_BAF"/>
    <property type="match status" value="1"/>
</dbReference>
<keyword evidence="2" id="KW-0539">Nucleus</keyword>
<dbReference type="EnsemblMetazoa" id="GAUT027879-RA">
    <property type="protein sequence ID" value="GAUT027879-PA"/>
    <property type="gene ID" value="GAUT027879"/>
</dbReference>
<dbReference type="SMART" id="SM01023">
    <property type="entry name" value="BAF"/>
    <property type="match status" value="1"/>
</dbReference>
<evidence type="ECO:0000256" key="2">
    <source>
        <dbReference type="ARBA" id="ARBA00023242"/>
    </source>
</evidence>
<dbReference type="InterPro" id="IPR004122">
    <property type="entry name" value="BAF_prot"/>
</dbReference>
<organism evidence="3 4">
    <name type="scientific">Glossina austeni</name>
    <name type="common">Savannah tsetse fly</name>
    <dbReference type="NCBI Taxonomy" id="7395"/>
    <lineage>
        <taxon>Eukaryota</taxon>
        <taxon>Metazoa</taxon>
        <taxon>Ecdysozoa</taxon>
        <taxon>Arthropoda</taxon>
        <taxon>Hexapoda</taxon>
        <taxon>Insecta</taxon>
        <taxon>Pterygota</taxon>
        <taxon>Neoptera</taxon>
        <taxon>Endopterygota</taxon>
        <taxon>Diptera</taxon>
        <taxon>Brachycera</taxon>
        <taxon>Muscomorpha</taxon>
        <taxon>Hippoboscoidea</taxon>
        <taxon>Glossinidae</taxon>
        <taxon>Glossina</taxon>
    </lineage>
</organism>
<dbReference type="PANTHER" id="PTHR47507:SF6">
    <property type="entry name" value="BARRIER-TO-AUTOINTEGRATION FACTOR"/>
    <property type="match status" value="1"/>
</dbReference>
<name>A0A1A9V6Y2_GLOAU</name>
<dbReference type="STRING" id="7395.A0A1A9V6Y2"/>
<dbReference type="Gene3D" id="1.10.150.40">
    <property type="entry name" value="Barrier-to-autointegration factor, BAF"/>
    <property type="match status" value="1"/>
</dbReference>
<dbReference type="InterPro" id="IPR051387">
    <property type="entry name" value="BAF"/>
</dbReference>
<reference evidence="3" key="1">
    <citation type="submission" date="2020-05" db="UniProtKB">
        <authorList>
            <consortium name="EnsemblMetazoa"/>
        </authorList>
    </citation>
    <scope>IDENTIFICATION</scope>
    <source>
        <strain evidence="3">TTRI</strain>
    </source>
</reference>
<dbReference type="SUPFAM" id="SSF47798">
    <property type="entry name" value="Barrier-to-autointegration factor, BAF"/>
    <property type="match status" value="1"/>
</dbReference>
<proteinExistence type="predicted"/>
<protein>
    <recommendedName>
        <fullName evidence="5">Barrier-to-autointegration factor</fullName>
    </recommendedName>
</protein>
<evidence type="ECO:0000313" key="3">
    <source>
        <dbReference type="EnsemblMetazoa" id="GAUT027879-PA"/>
    </source>
</evidence>
<evidence type="ECO:0008006" key="5">
    <source>
        <dbReference type="Google" id="ProtNLM"/>
    </source>
</evidence>
<sequence>MSETTQIKKYRKFAVPVTDLPGIGNVLGRRLNEAGFYEATDVFAQYLQLRKDAKLFKEWMKHTCNASSKQATDCCNYLDYWCKECL</sequence>
<accession>A0A1A9V6Y2</accession>
<dbReference type="AlphaFoldDB" id="A0A1A9V6Y2"/>